<protein>
    <submittedName>
        <fullName evidence="2">Uncharacterized protein</fullName>
    </submittedName>
</protein>
<proteinExistence type="predicted"/>
<reference evidence="2" key="1">
    <citation type="submission" date="2023-10" db="EMBL/GenBank/DDBJ databases">
        <title>Genome assemblies of two species of porcelain crab, Petrolisthes cinctipes and Petrolisthes manimaculis (Anomura: Porcellanidae).</title>
        <authorList>
            <person name="Angst P."/>
        </authorList>
    </citation>
    <scope>NUCLEOTIDE SEQUENCE</scope>
    <source>
        <strain evidence="2">PB745_01</strain>
        <tissue evidence="2">Gill</tissue>
    </source>
</reference>
<feature type="compositionally biased region" description="Basic and acidic residues" evidence="1">
    <location>
        <begin position="81"/>
        <end position="95"/>
    </location>
</feature>
<keyword evidence="3" id="KW-1185">Reference proteome</keyword>
<evidence type="ECO:0000313" key="2">
    <source>
        <dbReference type="EMBL" id="KAK3893844.1"/>
    </source>
</evidence>
<dbReference type="AlphaFoldDB" id="A0AAE1L2C2"/>
<name>A0AAE1L2C2_PETCI</name>
<sequence>MWEDPGPSGESISSSLSEFCILVEVVQEGSQQVTGEVVVVTDARGEEVDGGVQEGSLQVTGEVVVVTAAREEEEVDGGVAEGERFTSHTCRDKVE</sequence>
<dbReference type="EMBL" id="JAWQEG010000169">
    <property type="protein sequence ID" value="KAK3893844.1"/>
    <property type="molecule type" value="Genomic_DNA"/>
</dbReference>
<feature type="region of interest" description="Disordered" evidence="1">
    <location>
        <begin position="74"/>
        <end position="95"/>
    </location>
</feature>
<gene>
    <name evidence="2" type="ORF">Pcinc_002379</name>
</gene>
<dbReference type="Proteomes" id="UP001286313">
    <property type="component" value="Unassembled WGS sequence"/>
</dbReference>
<accession>A0AAE1L2C2</accession>
<comment type="caution">
    <text evidence="2">The sequence shown here is derived from an EMBL/GenBank/DDBJ whole genome shotgun (WGS) entry which is preliminary data.</text>
</comment>
<evidence type="ECO:0000256" key="1">
    <source>
        <dbReference type="SAM" id="MobiDB-lite"/>
    </source>
</evidence>
<organism evidence="2 3">
    <name type="scientific">Petrolisthes cinctipes</name>
    <name type="common">Flat porcelain crab</name>
    <dbReference type="NCBI Taxonomy" id="88211"/>
    <lineage>
        <taxon>Eukaryota</taxon>
        <taxon>Metazoa</taxon>
        <taxon>Ecdysozoa</taxon>
        <taxon>Arthropoda</taxon>
        <taxon>Crustacea</taxon>
        <taxon>Multicrustacea</taxon>
        <taxon>Malacostraca</taxon>
        <taxon>Eumalacostraca</taxon>
        <taxon>Eucarida</taxon>
        <taxon>Decapoda</taxon>
        <taxon>Pleocyemata</taxon>
        <taxon>Anomura</taxon>
        <taxon>Galatheoidea</taxon>
        <taxon>Porcellanidae</taxon>
        <taxon>Petrolisthes</taxon>
    </lineage>
</organism>
<evidence type="ECO:0000313" key="3">
    <source>
        <dbReference type="Proteomes" id="UP001286313"/>
    </source>
</evidence>